<dbReference type="Pfam" id="PF04577">
    <property type="entry name" value="Glyco_transf_61"/>
    <property type="match status" value="1"/>
</dbReference>
<comment type="caution">
    <text evidence="5">The sequence shown here is derived from an EMBL/GenBank/DDBJ whole genome shotgun (WGS) entry which is preliminary data.</text>
</comment>
<dbReference type="AlphaFoldDB" id="A0A149UP40"/>
<reference evidence="5 6" key="1">
    <citation type="submission" date="2015-06" db="EMBL/GenBank/DDBJ databases">
        <title>Improved classification and identification of acetic acid bacteria using matrix-assisted laser desorption/ionization time-of-flight mass spectrometry; Gluconobacter nephelii and Gluconobacter uchimurae are later heterotypic synonyms of Gluconobacter japonicus and Gluconobacter oxydans, respectively.</title>
        <authorList>
            <person name="Li L."/>
            <person name="Cleenwerck I."/>
            <person name="De Vuyst L."/>
            <person name="Vandamme P."/>
        </authorList>
    </citation>
    <scope>NUCLEOTIDE SEQUENCE [LARGE SCALE GENOMIC DNA]</scope>
    <source>
        <strain evidence="5 6">LMG 1608</strain>
    </source>
</reference>
<protein>
    <recommendedName>
        <fullName evidence="4">Glycosyltransferase 61 catalytic domain-containing protein</fullName>
    </recommendedName>
</protein>
<dbReference type="GO" id="GO:0016757">
    <property type="term" value="F:glycosyltransferase activity"/>
    <property type="evidence" value="ECO:0007669"/>
    <property type="project" value="UniProtKB-KW"/>
</dbReference>
<dbReference type="InterPro" id="IPR007657">
    <property type="entry name" value="Glycosyltransferase_61"/>
</dbReference>
<evidence type="ECO:0000256" key="1">
    <source>
        <dbReference type="ARBA" id="ARBA00022676"/>
    </source>
</evidence>
<dbReference type="PATRIC" id="fig|178900.6.peg.120"/>
<evidence type="ECO:0000259" key="4">
    <source>
        <dbReference type="Pfam" id="PF04577"/>
    </source>
</evidence>
<keyword evidence="1" id="KW-0328">Glycosyltransferase</keyword>
<evidence type="ECO:0000313" key="5">
    <source>
        <dbReference type="EMBL" id="KXV69760.1"/>
    </source>
</evidence>
<organism evidence="5 6">
    <name type="scientific">Acetobacter cerevisiae</name>
    <dbReference type="NCBI Taxonomy" id="178900"/>
    <lineage>
        <taxon>Bacteria</taxon>
        <taxon>Pseudomonadati</taxon>
        <taxon>Pseudomonadota</taxon>
        <taxon>Alphaproteobacteria</taxon>
        <taxon>Acetobacterales</taxon>
        <taxon>Acetobacteraceae</taxon>
        <taxon>Acetobacter</taxon>
    </lineage>
</organism>
<dbReference type="PANTHER" id="PTHR20961">
    <property type="entry name" value="GLYCOSYLTRANSFERASE"/>
    <property type="match status" value="1"/>
</dbReference>
<keyword evidence="2" id="KW-0808">Transferase</keyword>
<evidence type="ECO:0000256" key="3">
    <source>
        <dbReference type="ARBA" id="ARBA00023180"/>
    </source>
</evidence>
<sequence length="376" mass="43173">MLLQDFRDAKEIGQIIYETTDYDIEELKKSIKKPIVLDNYPIKTNDMNEKLKEWNNLISFAYEKVSIVKLHNCIITGCGFLYSDNKPIARSDYLLPFLTSSIYQPIWRGLERLHPLRSLGGPTIIAFNHLYINYYHFLSECLQAAYLLYKKIRQINSGIINIVTCKLKGFSREYFDILFSDDPNVNIVELAESEYISADEVYYSPELLGFTTHQPCLLAERQSFKDFIMEKANIETSRVPSEMIYISRKDTKARKIQNENALIESLENLGVKTIELTGKSVKEQIQIFSDAALVIGGHGAGISNSLFMNKSSIMLELIQASYQNVAPMRLAQSSGAQYCSMLFFKNGEGDGWYVDIERVCSFVMQYKQNLVRLETY</sequence>
<evidence type="ECO:0000256" key="2">
    <source>
        <dbReference type="ARBA" id="ARBA00022679"/>
    </source>
</evidence>
<keyword evidence="3" id="KW-0325">Glycoprotein</keyword>
<feature type="domain" description="Glycosyltransferase 61 catalytic" evidence="4">
    <location>
        <begin position="134"/>
        <end position="314"/>
    </location>
</feature>
<dbReference type="InterPro" id="IPR049625">
    <property type="entry name" value="Glyco_transf_61_cat"/>
</dbReference>
<dbReference type="EMBL" id="LHZY01000111">
    <property type="protein sequence ID" value="KXV69760.1"/>
    <property type="molecule type" value="Genomic_DNA"/>
</dbReference>
<evidence type="ECO:0000313" key="6">
    <source>
        <dbReference type="Proteomes" id="UP000075312"/>
    </source>
</evidence>
<gene>
    <name evidence="5" type="ORF">AD952_14150</name>
</gene>
<accession>A0A149UP40</accession>
<name>A0A149UP40_9PROT</name>
<dbReference type="Proteomes" id="UP000075312">
    <property type="component" value="Unassembled WGS sequence"/>
</dbReference>
<proteinExistence type="predicted"/>